<keyword evidence="2" id="KW-0012">Acyltransferase</keyword>
<dbReference type="SUPFAM" id="SSF55729">
    <property type="entry name" value="Acyl-CoA N-acyltransferases (Nat)"/>
    <property type="match status" value="1"/>
</dbReference>
<reference evidence="4" key="2">
    <citation type="submission" date="2021-09" db="EMBL/GenBank/DDBJ databases">
        <authorList>
            <person name="Gilroy R."/>
        </authorList>
    </citation>
    <scope>NUCLEOTIDE SEQUENCE</scope>
    <source>
        <strain evidence="4">ChiBcolR7-4860</strain>
    </source>
</reference>
<dbReference type="InterPro" id="IPR016181">
    <property type="entry name" value="Acyl_CoA_acyltransferase"/>
</dbReference>
<evidence type="ECO:0000259" key="3">
    <source>
        <dbReference type="PROSITE" id="PS51186"/>
    </source>
</evidence>
<dbReference type="AlphaFoldDB" id="A0A921IYQ5"/>
<sequence length="203" mass="22588">MGGIAPMKGICIRCLTTDLLEQKAEVHARTWRETYSGLLSQELVDAITPAFALKVTRLHDFRTVLLAMDGDAVVGYAEYLNPARPPSTYPGAAEVAALYVLKQYQGRGIGRRLFEEAMAATGVPKRIVVWMFRGNDRARAFYEHMGFHLTGRTQDADGIVGAEVELTIRYAGWNQRGFRGERREAQGLGMTPMTPDVGVRHRC</sequence>
<gene>
    <name evidence="4" type="ORF">K8U73_02915</name>
</gene>
<reference evidence="4" key="1">
    <citation type="journal article" date="2021" name="PeerJ">
        <title>Extensive microbial diversity within the chicken gut microbiome revealed by metagenomics and culture.</title>
        <authorList>
            <person name="Gilroy R."/>
            <person name="Ravi A."/>
            <person name="Getino M."/>
            <person name="Pursley I."/>
            <person name="Horton D.L."/>
            <person name="Alikhan N.F."/>
            <person name="Baker D."/>
            <person name="Gharbi K."/>
            <person name="Hall N."/>
            <person name="Watson M."/>
            <person name="Adriaenssens E.M."/>
            <person name="Foster-Nyarko E."/>
            <person name="Jarju S."/>
            <person name="Secka A."/>
            <person name="Antonio M."/>
            <person name="Oren A."/>
            <person name="Chaudhuri R.R."/>
            <person name="La Ragione R."/>
            <person name="Hildebrand F."/>
            <person name="Pallen M.J."/>
        </authorList>
    </citation>
    <scope>NUCLEOTIDE SEQUENCE</scope>
    <source>
        <strain evidence="4">ChiBcolR7-4860</strain>
    </source>
</reference>
<dbReference type="InterPro" id="IPR050832">
    <property type="entry name" value="Bact_Acetyltransf"/>
</dbReference>
<name>A0A921IYQ5_9BIFI</name>
<evidence type="ECO:0000313" key="5">
    <source>
        <dbReference type="Proteomes" id="UP000786560"/>
    </source>
</evidence>
<evidence type="ECO:0000256" key="2">
    <source>
        <dbReference type="ARBA" id="ARBA00023315"/>
    </source>
</evidence>
<dbReference type="EMBL" id="DYUX01000012">
    <property type="protein sequence ID" value="HJG41325.1"/>
    <property type="molecule type" value="Genomic_DNA"/>
</dbReference>
<dbReference type="Proteomes" id="UP000786560">
    <property type="component" value="Unassembled WGS sequence"/>
</dbReference>
<feature type="domain" description="N-acetyltransferase" evidence="3">
    <location>
        <begin position="10"/>
        <end position="169"/>
    </location>
</feature>
<dbReference type="GO" id="GO:0016747">
    <property type="term" value="F:acyltransferase activity, transferring groups other than amino-acyl groups"/>
    <property type="evidence" value="ECO:0007669"/>
    <property type="project" value="InterPro"/>
</dbReference>
<dbReference type="Gene3D" id="3.40.630.30">
    <property type="match status" value="1"/>
</dbReference>
<dbReference type="PROSITE" id="PS51186">
    <property type="entry name" value="GNAT"/>
    <property type="match status" value="1"/>
</dbReference>
<dbReference type="CDD" id="cd04301">
    <property type="entry name" value="NAT_SF"/>
    <property type="match status" value="1"/>
</dbReference>
<keyword evidence="1" id="KW-0808">Transferase</keyword>
<protein>
    <submittedName>
        <fullName evidence="4">GNAT family N-acetyltransferase</fullName>
    </submittedName>
</protein>
<evidence type="ECO:0000256" key="1">
    <source>
        <dbReference type="ARBA" id="ARBA00022679"/>
    </source>
</evidence>
<dbReference type="InterPro" id="IPR000182">
    <property type="entry name" value="GNAT_dom"/>
</dbReference>
<proteinExistence type="predicted"/>
<dbReference type="RefSeq" id="WP_278710939.1">
    <property type="nucleotide sequence ID" value="NZ_DYUX01000012.1"/>
</dbReference>
<comment type="caution">
    <text evidence="4">The sequence shown here is derived from an EMBL/GenBank/DDBJ whole genome shotgun (WGS) entry which is preliminary data.</text>
</comment>
<dbReference type="Pfam" id="PF00583">
    <property type="entry name" value="Acetyltransf_1"/>
    <property type="match status" value="1"/>
</dbReference>
<accession>A0A921IYQ5</accession>
<organism evidence="4 5">
    <name type="scientific">Bifidobacterium pullorum subsp. gallinarum</name>
    <dbReference type="NCBI Taxonomy" id="78344"/>
    <lineage>
        <taxon>Bacteria</taxon>
        <taxon>Bacillati</taxon>
        <taxon>Actinomycetota</taxon>
        <taxon>Actinomycetes</taxon>
        <taxon>Bifidobacteriales</taxon>
        <taxon>Bifidobacteriaceae</taxon>
        <taxon>Bifidobacterium</taxon>
    </lineage>
</organism>
<evidence type="ECO:0000313" key="4">
    <source>
        <dbReference type="EMBL" id="HJG41325.1"/>
    </source>
</evidence>
<dbReference type="PANTHER" id="PTHR43877">
    <property type="entry name" value="AMINOALKYLPHOSPHONATE N-ACETYLTRANSFERASE-RELATED-RELATED"/>
    <property type="match status" value="1"/>
</dbReference>
<dbReference type="PANTHER" id="PTHR43877:SF1">
    <property type="entry name" value="ACETYLTRANSFERASE"/>
    <property type="match status" value="1"/>
</dbReference>